<evidence type="ECO:0000259" key="5">
    <source>
        <dbReference type="PROSITE" id="PS51767"/>
    </source>
</evidence>
<dbReference type="CDD" id="cd05471">
    <property type="entry name" value="pepsin_like"/>
    <property type="match status" value="1"/>
</dbReference>
<dbReference type="GO" id="GO:0006508">
    <property type="term" value="P:proteolysis"/>
    <property type="evidence" value="ECO:0007669"/>
    <property type="project" value="UniProtKB-KW"/>
</dbReference>
<evidence type="ECO:0000313" key="7">
    <source>
        <dbReference type="Proteomes" id="UP000799423"/>
    </source>
</evidence>
<dbReference type="SUPFAM" id="SSF50630">
    <property type="entry name" value="Acid proteases"/>
    <property type="match status" value="1"/>
</dbReference>
<keyword evidence="4" id="KW-0378">Hydrolase</keyword>
<dbReference type="Pfam" id="PF00026">
    <property type="entry name" value="Asp"/>
    <property type="match status" value="1"/>
</dbReference>
<evidence type="ECO:0000256" key="4">
    <source>
        <dbReference type="RuleBase" id="RU000454"/>
    </source>
</evidence>
<feature type="domain" description="Peptidase A1" evidence="5">
    <location>
        <begin position="44"/>
        <end position="384"/>
    </location>
</feature>
<keyword evidence="2 4" id="KW-0064">Aspartyl protease</keyword>
<evidence type="ECO:0000256" key="1">
    <source>
        <dbReference type="ARBA" id="ARBA00007447"/>
    </source>
</evidence>
<dbReference type="GO" id="GO:0004190">
    <property type="term" value="F:aspartic-type endopeptidase activity"/>
    <property type="evidence" value="ECO:0007669"/>
    <property type="project" value="UniProtKB-KW"/>
</dbReference>
<name>A0A6A7ART6_9PLEO</name>
<proteinExistence type="inferred from homology"/>
<feature type="active site" evidence="3">
    <location>
        <position position="62"/>
    </location>
</feature>
<dbReference type="PROSITE" id="PS00141">
    <property type="entry name" value="ASP_PROTEASE"/>
    <property type="match status" value="1"/>
</dbReference>
<gene>
    <name evidence="6" type="ORF">T440DRAFT_473099</name>
</gene>
<dbReference type="InterPro" id="IPR001969">
    <property type="entry name" value="Aspartic_peptidase_AS"/>
</dbReference>
<keyword evidence="4 6" id="KW-0645">Protease</keyword>
<dbReference type="OrthoDB" id="771136at2759"/>
<dbReference type="PROSITE" id="PS51767">
    <property type="entry name" value="PEPTIDASE_A1"/>
    <property type="match status" value="1"/>
</dbReference>
<dbReference type="InterPro" id="IPR034164">
    <property type="entry name" value="Pepsin-like_dom"/>
</dbReference>
<dbReference type="InterPro" id="IPR001461">
    <property type="entry name" value="Aspartic_peptidase_A1"/>
</dbReference>
<dbReference type="Gene3D" id="2.40.70.10">
    <property type="entry name" value="Acid Proteases"/>
    <property type="match status" value="2"/>
</dbReference>
<reference evidence="6" key="1">
    <citation type="submission" date="2020-01" db="EMBL/GenBank/DDBJ databases">
        <authorList>
            <consortium name="DOE Joint Genome Institute"/>
            <person name="Haridas S."/>
            <person name="Albert R."/>
            <person name="Binder M."/>
            <person name="Bloem J."/>
            <person name="Labutti K."/>
            <person name="Salamov A."/>
            <person name="Andreopoulos B."/>
            <person name="Baker S.E."/>
            <person name="Barry K."/>
            <person name="Bills G."/>
            <person name="Bluhm B.H."/>
            <person name="Cannon C."/>
            <person name="Castanera R."/>
            <person name="Culley D.E."/>
            <person name="Daum C."/>
            <person name="Ezra D."/>
            <person name="Gonzalez J.B."/>
            <person name="Henrissat B."/>
            <person name="Kuo A."/>
            <person name="Liang C."/>
            <person name="Lipzen A."/>
            <person name="Lutzoni F."/>
            <person name="Magnuson J."/>
            <person name="Mondo S."/>
            <person name="Nolan M."/>
            <person name="Ohm R."/>
            <person name="Pangilinan J."/>
            <person name="Park H.-J."/>
            <person name="Ramirez L."/>
            <person name="Alfaro M."/>
            <person name="Sun H."/>
            <person name="Tritt A."/>
            <person name="Yoshinaga Y."/>
            <person name="Zwiers L.-H."/>
            <person name="Turgeon B.G."/>
            <person name="Goodwin S.B."/>
            <person name="Spatafora J.W."/>
            <person name="Crous P.W."/>
            <person name="Grigoriev I.V."/>
        </authorList>
    </citation>
    <scope>NUCLEOTIDE SEQUENCE</scope>
    <source>
        <strain evidence="6">IPT5</strain>
    </source>
</reference>
<dbReference type="AlphaFoldDB" id="A0A6A7ART6"/>
<dbReference type="PRINTS" id="PR00792">
    <property type="entry name" value="PEPSIN"/>
</dbReference>
<dbReference type="InterPro" id="IPR033121">
    <property type="entry name" value="PEPTIDASE_A1"/>
</dbReference>
<dbReference type="PANTHER" id="PTHR47966">
    <property type="entry name" value="BETA-SITE APP-CLEAVING ENZYME, ISOFORM A-RELATED"/>
    <property type="match status" value="1"/>
</dbReference>
<evidence type="ECO:0000313" key="6">
    <source>
        <dbReference type="EMBL" id="KAF2844825.1"/>
    </source>
</evidence>
<sequence length="384" mass="41941">MYHTASIETMKILQLLVPTLKSTPVQTLHPYEVPVQNFLGLQRYNIDLQVGTPPQSFSLLLDTGSADVWVPSPSSSGCAPGCPRGFDIGNSSSAAATNMTFDVQYGLNPNSEFAILGQYYNDTVSVPGLPIITHAMFGVGNVPKQLFDAFTWGILGLGPRSQEAISLTTTSPLPGISNGTISNGTYTPLWERLALASHSGQRKFSVWLNSQHAATGSVQFGREDRSKYTGRLLGVPLNVELDTGLPGSWEVNLISVSRLSVLGRGKAKKTLLTAQNFSMATTIDTGSPNIYLPSKLYNDVVEGLGGRQYVSQQFSFPCSLRAPSIGYLYFGFPTKDTNITPEIRVPYSDVIYPFGFPYGLPRFWNEKQEEMCYMAIVPTRLRPG</sequence>
<dbReference type="InterPro" id="IPR021109">
    <property type="entry name" value="Peptidase_aspartic_dom_sf"/>
</dbReference>
<evidence type="ECO:0000256" key="3">
    <source>
        <dbReference type="PIRSR" id="PIRSR601461-1"/>
    </source>
</evidence>
<feature type="active site" evidence="3">
    <location>
        <position position="284"/>
    </location>
</feature>
<dbReference type="EMBL" id="MU006362">
    <property type="protein sequence ID" value="KAF2844825.1"/>
    <property type="molecule type" value="Genomic_DNA"/>
</dbReference>
<organism evidence="6 7">
    <name type="scientific">Plenodomus tracheiphilus IPT5</name>
    <dbReference type="NCBI Taxonomy" id="1408161"/>
    <lineage>
        <taxon>Eukaryota</taxon>
        <taxon>Fungi</taxon>
        <taxon>Dikarya</taxon>
        <taxon>Ascomycota</taxon>
        <taxon>Pezizomycotina</taxon>
        <taxon>Dothideomycetes</taxon>
        <taxon>Pleosporomycetidae</taxon>
        <taxon>Pleosporales</taxon>
        <taxon>Pleosporineae</taxon>
        <taxon>Leptosphaeriaceae</taxon>
        <taxon>Plenodomus</taxon>
    </lineage>
</organism>
<dbReference type="PANTHER" id="PTHR47966:SF51">
    <property type="entry name" value="BETA-SITE APP-CLEAVING ENZYME, ISOFORM A-RELATED"/>
    <property type="match status" value="1"/>
</dbReference>
<dbReference type="Proteomes" id="UP000799423">
    <property type="component" value="Unassembled WGS sequence"/>
</dbReference>
<accession>A0A6A7ART6</accession>
<protein>
    <submittedName>
        <fullName evidence="6">Acid protease</fullName>
    </submittedName>
</protein>
<dbReference type="GO" id="GO:0000324">
    <property type="term" value="C:fungal-type vacuole"/>
    <property type="evidence" value="ECO:0007669"/>
    <property type="project" value="TreeGrafter"/>
</dbReference>
<comment type="similarity">
    <text evidence="1 4">Belongs to the peptidase A1 family.</text>
</comment>
<keyword evidence="7" id="KW-1185">Reference proteome</keyword>
<evidence type="ECO:0000256" key="2">
    <source>
        <dbReference type="ARBA" id="ARBA00022750"/>
    </source>
</evidence>